<dbReference type="Gene3D" id="1.10.4030.10">
    <property type="entry name" value="Porin chaperone SurA, peptide-binding domain"/>
    <property type="match status" value="1"/>
</dbReference>
<comment type="caution">
    <text evidence="1">The sequence shown here is derived from an EMBL/GenBank/DDBJ whole genome shotgun (WGS) entry which is preliminary data.</text>
</comment>
<gene>
    <name evidence="1" type="ORF">J2Z66_008653</name>
</gene>
<dbReference type="Proteomes" id="UP001519287">
    <property type="component" value="Unassembled WGS sequence"/>
</dbReference>
<dbReference type="InterPro" id="IPR027304">
    <property type="entry name" value="Trigger_fact/SurA_dom_sf"/>
</dbReference>
<dbReference type="SUPFAM" id="SSF109998">
    <property type="entry name" value="Triger factor/SurA peptide-binding domain-like"/>
    <property type="match status" value="1"/>
</dbReference>
<keyword evidence="2" id="KW-1185">Reference proteome</keyword>
<reference evidence="1 2" key="1">
    <citation type="submission" date="2021-03" db="EMBL/GenBank/DDBJ databases">
        <title>Genomic Encyclopedia of Type Strains, Phase IV (KMG-IV): sequencing the most valuable type-strain genomes for metagenomic binning, comparative biology and taxonomic classification.</title>
        <authorList>
            <person name="Goeker M."/>
        </authorList>
    </citation>
    <scope>NUCLEOTIDE SEQUENCE [LARGE SCALE GENOMIC DNA]</scope>
    <source>
        <strain evidence="1 2">DSM 26048</strain>
    </source>
</reference>
<sequence>MKKTKIISIILVLFLFVSVSVIYAGNNSNGKIKNFFDEIINKTDISKTDGEFIVAEIPDKNIHITRNQFVNLKANLEFMEKTSESDFNLTDEDIIKRLIIEELLVVHADELGLVVTDQDIEKEISNVKEALKSEPGDMVSIHENLVRKSGLDENSYWESAEIKEQYKRLVLSYKIIEYYAFQNSEAFDKLKNKLYQDASGNIRIN</sequence>
<evidence type="ECO:0008006" key="3">
    <source>
        <dbReference type="Google" id="ProtNLM"/>
    </source>
</evidence>
<protein>
    <recommendedName>
        <fullName evidence="3">SurA N-terminal domain-containing protein</fullName>
    </recommendedName>
</protein>
<dbReference type="EMBL" id="JAGGLB010000063">
    <property type="protein sequence ID" value="MBP1996975.1"/>
    <property type="molecule type" value="Genomic_DNA"/>
</dbReference>
<dbReference type="RefSeq" id="WP_209979885.1">
    <property type="nucleotide sequence ID" value="NZ_JAGGLB010000063.1"/>
</dbReference>
<accession>A0ABS4JAY8</accession>
<evidence type="ECO:0000313" key="2">
    <source>
        <dbReference type="Proteomes" id="UP001519287"/>
    </source>
</evidence>
<name>A0ABS4JAY8_9BACL</name>
<organism evidence="1 2">
    <name type="scientific">Paenibacillus eucommiae</name>
    <dbReference type="NCBI Taxonomy" id="1355755"/>
    <lineage>
        <taxon>Bacteria</taxon>
        <taxon>Bacillati</taxon>
        <taxon>Bacillota</taxon>
        <taxon>Bacilli</taxon>
        <taxon>Bacillales</taxon>
        <taxon>Paenibacillaceae</taxon>
        <taxon>Paenibacillus</taxon>
    </lineage>
</organism>
<evidence type="ECO:0000313" key="1">
    <source>
        <dbReference type="EMBL" id="MBP1996975.1"/>
    </source>
</evidence>
<dbReference type="Pfam" id="PF13624">
    <property type="entry name" value="SurA_N_3"/>
    <property type="match status" value="1"/>
</dbReference>
<proteinExistence type="predicted"/>